<dbReference type="EMBL" id="LATX01001548">
    <property type="protein sequence ID" value="KTB40808.1"/>
    <property type="molecule type" value="Genomic_DNA"/>
</dbReference>
<dbReference type="Proteomes" id="UP000054988">
    <property type="component" value="Unassembled WGS sequence"/>
</dbReference>
<sequence>MNQVLVCKKEEGRGREIRITNQPQKTTSDDAYLIEDYGVFPINHVLIIPPQLFIVLKDYINSRDEGMLQRLNSARSSRFLLRVSGCDDCQPLKSDAERDRPQPWASMLLEPGKHFPVPELPIQSEILSERWSSPPCLSKLIDGLKNKGLTSFADVFKSVAKTGTAKKLVKELEKNSNYSFFISDNGAS</sequence>
<proteinExistence type="predicted"/>
<protein>
    <submittedName>
        <fullName evidence="1">Uncharacterized protein</fullName>
    </submittedName>
</protein>
<reference evidence="1 2" key="1">
    <citation type="submission" date="2015-12" db="EMBL/GenBank/DDBJ databases">
        <title>Draft genome sequence of Moniliophthora roreri, the causal agent of frosty pod rot of cacao.</title>
        <authorList>
            <person name="Aime M.C."/>
            <person name="Diaz-Valderrama J.R."/>
            <person name="Kijpornyongpan T."/>
            <person name="Phillips-Mora W."/>
        </authorList>
    </citation>
    <scope>NUCLEOTIDE SEQUENCE [LARGE SCALE GENOMIC DNA]</scope>
    <source>
        <strain evidence="1 2">MCA 2952</strain>
    </source>
</reference>
<dbReference type="AlphaFoldDB" id="A0A0W0FX44"/>
<name>A0A0W0FX44_MONRR</name>
<evidence type="ECO:0000313" key="2">
    <source>
        <dbReference type="Proteomes" id="UP000054988"/>
    </source>
</evidence>
<comment type="caution">
    <text evidence="1">The sequence shown here is derived from an EMBL/GenBank/DDBJ whole genome shotgun (WGS) entry which is preliminary data.</text>
</comment>
<gene>
    <name evidence="1" type="ORF">WG66_6612</name>
</gene>
<accession>A0A0W0FX44</accession>
<organism evidence="1 2">
    <name type="scientific">Moniliophthora roreri</name>
    <name type="common">Frosty pod rot fungus</name>
    <name type="synonym">Monilia roreri</name>
    <dbReference type="NCBI Taxonomy" id="221103"/>
    <lineage>
        <taxon>Eukaryota</taxon>
        <taxon>Fungi</taxon>
        <taxon>Dikarya</taxon>
        <taxon>Basidiomycota</taxon>
        <taxon>Agaricomycotina</taxon>
        <taxon>Agaricomycetes</taxon>
        <taxon>Agaricomycetidae</taxon>
        <taxon>Agaricales</taxon>
        <taxon>Marasmiineae</taxon>
        <taxon>Marasmiaceae</taxon>
        <taxon>Moniliophthora</taxon>
    </lineage>
</organism>
<evidence type="ECO:0000313" key="1">
    <source>
        <dbReference type="EMBL" id="KTB40808.1"/>
    </source>
</evidence>